<dbReference type="EMBL" id="JAZIBG010000020">
    <property type="protein sequence ID" value="MEF7613957.1"/>
    <property type="molecule type" value="Genomic_DNA"/>
</dbReference>
<sequence length="345" mass="38604">MASTVAVYFVASPLQYLAARQIAQTHEAGARQLLVWYQPGVGPIVRPEHWDATAYMPWPRLSPLPGRFGRHRRLRENIRLVASLVGRCDTLHLHSAVFDTEAINYFLHALPRAAGAREMRARILPDGLISVRRYPLSPAKRALQRLRWLRRLAAPELKYTGFSGDRIGSDAAFCDRIYVLPGMPHEYPSAKVVTLQPLAQPSAAQPAEDAPRERRALVVGQPLVGAGLLDAQDLPAVSARLHGWLREQGIERIQYKGHPKDPNLELCAPGDEVLSLDEPLELWLARQRFDAIVGVRSTALLFARQLYGPSTEVMAFGWGQVRFKSAAERRDMERTFKSCGVVIDQ</sequence>
<reference evidence="1 2" key="1">
    <citation type="submission" date="2024-02" db="EMBL/GenBank/DDBJ databases">
        <title>Genome sequence of Aquincola sp. MAHUQ-54.</title>
        <authorList>
            <person name="Huq M.A."/>
        </authorList>
    </citation>
    <scope>NUCLEOTIDE SEQUENCE [LARGE SCALE GENOMIC DNA]</scope>
    <source>
        <strain evidence="1 2">MAHUQ-54</strain>
    </source>
</reference>
<proteinExistence type="predicted"/>
<gene>
    <name evidence="1" type="ORF">V4F39_08550</name>
</gene>
<organism evidence="1 2">
    <name type="scientific">Aquincola agrisoli</name>
    <dbReference type="NCBI Taxonomy" id="3119538"/>
    <lineage>
        <taxon>Bacteria</taxon>
        <taxon>Pseudomonadati</taxon>
        <taxon>Pseudomonadota</taxon>
        <taxon>Betaproteobacteria</taxon>
        <taxon>Burkholderiales</taxon>
        <taxon>Sphaerotilaceae</taxon>
        <taxon>Aquincola</taxon>
    </lineage>
</organism>
<name>A0AAW9QB16_9BURK</name>
<dbReference type="RefSeq" id="WP_332288897.1">
    <property type="nucleotide sequence ID" value="NZ_JAZIBG010000020.1"/>
</dbReference>
<comment type="caution">
    <text evidence="1">The sequence shown here is derived from an EMBL/GenBank/DDBJ whole genome shotgun (WGS) entry which is preliminary data.</text>
</comment>
<evidence type="ECO:0000313" key="1">
    <source>
        <dbReference type="EMBL" id="MEF7613957.1"/>
    </source>
</evidence>
<protein>
    <submittedName>
        <fullName evidence="1">Polysialyltransferase family glycosyltransferase</fullName>
    </submittedName>
</protein>
<accession>A0AAW9QB16</accession>
<dbReference type="InterPro" id="IPR010866">
    <property type="entry name" value="A-2_8-polyST"/>
</dbReference>
<dbReference type="Proteomes" id="UP001336250">
    <property type="component" value="Unassembled WGS sequence"/>
</dbReference>
<dbReference type="AlphaFoldDB" id="A0AAW9QB16"/>
<evidence type="ECO:0000313" key="2">
    <source>
        <dbReference type="Proteomes" id="UP001336250"/>
    </source>
</evidence>
<dbReference type="Pfam" id="PF07388">
    <property type="entry name" value="A-2_8-polyST"/>
    <property type="match status" value="1"/>
</dbReference>
<keyword evidence="2" id="KW-1185">Reference proteome</keyword>